<keyword evidence="4" id="KW-0645">Protease</keyword>
<evidence type="ECO:0000256" key="1">
    <source>
        <dbReference type="ARBA" id="ARBA00006096"/>
    </source>
</evidence>
<evidence type="ECO:0000256" key="3">
    <source>
        <dbReference type="SAM" id="SignalP"/>
    </source>
</evidence>
<keyword evidence="4" id="KW-0121">Carboxypeptidase</keyword>
<dbReference type="AlphaFoldDB" id="A0A417Z2M3"/>
<dbReference type="GO" id="GO:0009002">
    <property type="term" value="F:serine-type D-Ala-D-Ala carboxypeptidase activity"/>
    <property type="evidence" value="ECO:0007669"/>
    <property type="project" value="UniProtKB-EC"/>
</dbReference>
<name>A0A417Z2M3_9MICO</name>
<dbReference type="NCBIfam" id="TIGR00666">
    <property type="entry name" value="PBP4"/>
    <property type="match status" value="1"/>
</dbReference>
<evidence type="ECO:0000313" key="4">
    <source>
        <dbReference type="EMBL" id="RHW44383.1"/>
    </source>
</evidence>
<dbReference type="Gene3D" id="3.40.710.10">
    <property type="entry name" value="DD-peptidase/beta-lactamase superfamily"/>
    <property type="match status" value="2"/>
</dbReference>
<proteinExistence type="inferred from homology"/>
<dbReference type="GO" id="GO:0000270">
    <property type="term" value="P:peptidoglycan metabolic process"/>
    <property type="evidence" value="ECO:0007669"/>
    <property type="project" value="TreeGrafter"/>
</dbReference>
<comment type="caution">
    <text evidence="4">The sequence shown here is derived from an EMBL/GenBank/DDBJ whole genome shotgun (WGS) entry which is preliminary data.</text>
</comment>
<evidence type="ECO:0000256" key="2">
    <source>
        <dbReference type="ARBA" id="ARBA00022801"/>
    </source>
</evidence>
<dbReference type="EC" id="3.4.16.4" evidence="4"/>
<reference evidence="4 5" key="1">
    <citation type="submission" date="2018-08" db="EMBL/GenBank/DDBJ databases">
        <title>Whole genome sequence analysis of Dermacoccus abyssi bacteria isolated from Deep Mariana trench Micromonospora spp reveals genes involved in the environmental adaptation and production of secondary metabolites.</title>
        <authorList>
            <person name="Abdel-Mageed W.M."/>
            <person name="Lehri B."/>
            <person name="Nouioui I."/>
            <person name="Goodfellow I."/>
            <person name="Jaspars M."/>
            <person name="Karlyshev A."/>
        </authorList>
    </citation>
    <scope>NUCLEOTIDE SEQUENCE [LARGE SCALE GENOMIC DNA]</scope>
    <source>
        <strain evidence="4 5">MT1.1</strain>
    </source>
</reference>
<dbReference type="GO" id="GO:0006508">
    <property type="term" value="P:proteolysis"/>
    <property type="evidence" value="ECO:0007669"/>
    <property type="project" value="InterPro"/>
</dbReference>
<feature type="signal peptide" evidence="3">
    <location>
        <begin position="1"/>
        <end position="24"/>
    </location>
</feature>
<dbReference type="InterPro" id="IPR000667">
    <property type="entry name" value="Peptidase_S13"/>
</dbReference>
<protein>
    <submittedName>
        <fullName evidence="4">D-alanyl-D-alanine carboxypeptidase/D-alanyl-D-alanine-endopeptidase</fullName>
        <ecNumber evidence="4">3.4.16.4</ecNumber>
    </submittedName>
</protein>
<accession>A0A417Z2M3</accession>
<dbReference type="SUPFAM" id="SSF56601">
    <property type="entry name" value="beta-lactamase/transpeptidase-like"/>
    <property type="match status" value="1"/>
</dbReference>
<keyword evidence="3" id="KW-0732">Signal</keyword>
<dbReference type="RefSeq" id="WP_118914460.1">
    <property type="nucleotide sequence ID" value="NZ_CBCRVH010000017.1"/>
</dbReference>
<evidence type="ECO:0000313" key="5">
    <source>
        <dbReference type="Proteomes" id="UP000285376"/>
    </source>
</evidence>
<sequence length="466" mass="47634">MSAKKWASAGLVVALLGGYATLDAFDVAPGVLTLERGNEPRTVTHEGTTYEPVRGVSSAPALPTAANGPAPSADAVKRSVETSLKSTWLGPTTAVTVRDADTGEVLYEHDSNKATTPASVTKLASAFAVAHSDLPLEKGLKTRTTLSGTTLTLVGGGDMVLAPGAGDGSKIAGHAGLGDLAASTAAQLKKRGLTSVTLDTNTSYADGPDTAKGWEEGFLSYGFTARISTLALADDRADNRTPAVADPTKNAADAFTRELAKRGIKATYGTNVKTATSGTELASVESVPVLDLLGLALQDSDNAMTESLARQAAAVEGVHGDSTVVGTWVTTKLKDAGVDVSGMKLADASGLSKGTTLPVRIIGDILSRATSGKDAKYAEVVSRLPVSAWNGTLHDRYTRTESEAGAGLVHAKTGSLTGVSSLAGELRTVGGHRLVFAVTTNGDFPQGPVGAKTAVDHLVAQLTTLK</sequence>
<gene>
    <name evidence="4" type="primary">dacB</name>
    <name evidence="4" type="ORF">D1832_12535</name>
</gene>
<feature type="chain" id="PRO_5038612043" evidence="3">
    <location>
        <begin position="25"/>
        <end position="466"/>
    </location>
</feature>
<organism evidence="4 5">
    <name type="scientific">Dermacoccus abyssi</name>
    <dbReference type="NCBI Taxonomy" id="322596"/>
    <lineage>
        <taxon>Bacteria</taxon>
        <taxon>Bacillati</taxon>
        <taxon>Actinomycetota</taxon>
        <taxon>Actinomycetes</taxon>
        <taxon>Micrococcales</taxon>
        <taxon>Dermacoccaceae</taxon>
        <taxon>Dermacoccus</taxon>
    </lineage>
</organism>
<dbReference type="Pfam" id="PF02113">
    <property type="entry name" value="Peptidase_S13"/>
    <property type="match status" value="2"/>
</dbReference>
<dbReference type="Proteomes" id="UP000285376">
    <property type="component" value="Unassembled WGS sequence"/>
</dbReference>
<comment type="similarity">
    <text evidence="1">Belongs to the peptidase S13 family.</text>
</comment>
<dbReference type="EMBL" id="QWLM01000017">
    <property type="protein sequence ID" value="RHW44383.1"/>
    <property type="molecule type" value="Genomic_DNA"/>
</dbReference>
<dbReference type="InterPro" id="IPR012338">
    <property type="entry name" value="Beta-lactam/transpept-like"/>
</dbReference>
<dbReference type="PRINTS" id="PR00922">
    <property type="entry name" value="DADACBPTASE3"/>
</dbReference>
<dbReference type="PANTHER" id="PTHR30023">
    <property type="entry name" value="D-ALANYL-D-ALANINE CARBOXYPEPTIDASE"/>
    <property type="match status" value="1"/>
</dbReference>
<dbReference type="PANTHER" id="PTHR30023:SF0">
    <property type="entry name" value="PENICILLIN-SENSITIVE CARBOXYPEPTIDASE A"/>
    <property type="match status" value="1"/>
</dbReference>
<keyword evidence="2 4" id="KW-0378">Hydrolase</keyword>